<reference evidence="2" key="1">
    <citation type="journal article" date="2021" name="PeerJ">
        <title>Extensive microbial diversity within the chicken gut microbiome revealed by metagenomics and culture.</title>
        <authorList>
            <person name="Gilroy R."/>
            <person name="Ravi A."/>
            <person name="Getino M."/>
            <person name="Pursley I."/>
            <person name="Horton D.L."/>
            <person name="Alikhan N.F."/>
            <person name="Baker D."/>
            <person name="Gharbi K."/>
            <person name="Hall N."/>
            <person name="Watson M."/>
            <person name="Adriaenssens E.M."/>
            <person name="Foster-Nyarko E."/>
            <person name="Jarju S."/>
            <person name="Secka A."/>
            <person name="Antonio M."/>
            <person name="Oren A."/>
            <person name="Chaudhuri R.R."/>
            <person name="La Ragione R."/>
            <person name="Hildebrand F."/>
            <person name="Pallen M.J."/>
        </authorList>
    </citation>
    <scope>NUCLEOTIDE SEQUENCE</scope>
    <source>
        <strain evidence="2">2239</strain>
    </source>
</reference>
<reference evidence="2" key="2">
    <citation type="submission" date="2021-04" db="EMBL/GenBank/DDBJ databases">
        <authorList>
            <person name="Gilroy R."/>
        </authorList>
    </citation>
    <scope>NUCLEOTIDE SEQUENCE</scope>
    <source>
        <strain evidence="2">2239</strain>
    </source>
</reference>
<dbReference type="Proteomes" id="UP000824193">
    <property type="component" value="Unassembled WGS sequence"/>
</dbReference>
<protein>
    <submittedName>
        <fullName evidence="2">DUF1540 domain-containing protein</fullName>
    </submittedName>
</protein>
<dbReference type="Pfam" id="PF07561">
    <property type="entry name" value="DUF1540"/>
    <property type="match status" value="1"/>
</dbReference>
<comment type="caution">
    <text evidence="2">The sequence shown here is derived from an EMBL/GenBank/DDBJ whole genome shotgun (WGS) entry which is preliminary data.</text>
</comment>
<organism evidence="2 3">
    <name type="scientific">Candidatus Allofournierella pullicola</name>
    <dbReference type="NCBI Taxonomy" id="2838596"/>
    <lineage>
        <taxon>Bacteria</taxon>
        <taxon>Bacillati</taxon>
        <taxon>Bacillota</taxon>
        <taxon>Clostridia</taxon>
        <taxon>Eubacteriales</taxon>
        <taxon>Oscillospiraceae</taxon>
        <taxon>Allofournierella</taxon>
    </lineage>
</organism>
<feature type="domain" description="DUF1540" evidence="1">
    <location>
        <begin position="11"/>
        <end position="49"/>
    </location>
</feature>
<dbReference type="EMBL" id="DXFW01000012">
    <property type="protein sequence ID" value="HIX05400.1"/>
    <property type="molecule type" value="Genomic_DNA"/>
</dbReference>
<name>A0A9D1V3G8_9FIRM</name>
<evidence type="ECO:0000313" key="3">
    <source>
        <dbReference type="Proteomes" id="UP000824193"/>
    </source>
</evidence>
<dbReference type="AlphaFoldDB" id="A0A9D1V3G8"/>
<proteinExistence type="predicted"/>
<accession>A0A9D1V3G8</accession>
<gene>
    <name evidence="2" type="ORF">H9865_04750</name>
</gene>
<evidence type="ECO:0000259" key="1">
    <source>
        <dbReference type="Pfam" id="PF07561"/>
    </source>
</evidence>
<dbReference type="InterPro" id="IPR011437">
    <property type="entry name" value="DUF1540"/>
</dbReference>
<evidence type="ECO:0000313" key="2">
    <source>
        <dbReference type="EMBL" id="HIX05400.1"/>
    </source>
</evidence>
<sequence>MNPNEPVINGICCDVKNCVYNNGSSCCTAGTIHVNNCYDDIGRTKCETFTEV</sequence>